<comment type="caution">
    <text evidence="2">The sequence shown here is derived from an EMBL/GenBank/DDBJ whole genome shotgun (WGS) entry which is preliminary data.</text>
</comment>
<gene>
    <name evidence="2" type="ORF">EYF80_036897</name>
</gene>
<accession>A0A4Z2GJA8</accession>
<dbReference type="EMBL" id="SRLO01000533">
    <property type="protein sequence ID" value="TNN52884.1"/>
    <property type="molecule type" value="Genomic_DNA"/>
</dbReference>
<reference evidence="2 3" key="1">
    <citation type="submission" date="2019-03" db="EMBL/GenBank/DDBJ databases">
        <title>First draft genome of Liparis tanakae, snailfish: a comprehensive survey of snailfish specific genes.</title>
        <authorList>
            <person name="Kim W."/>
            <person name="Song I."/>
            <person name="Jeong J.-H."/>
            <person name="Kim D."/>
            <person name="Kim S."/>
            <person name="Ryu S."/>
            <person name="Song J.Y."/>
            <person name="Lee S.K."/>
        </authorList>
    </citation>
    <scope>NUCLEOTIDE SEQUENCE [LARGE SCALE GENOMIC DNA]</scope>
    <source>
        <tissue evidence="2">Muscle</tissue>
    </source>
</reference>
<protein>
    <submittedName>
        <fullName evidence="2">Uncharacterized protein</fullName>
    </submittedName>
</protein>
<evidence type="ECO:0000313" key="3">
    <source>
        <dbReference type="Proteomes" id="UP000314294"/>
    </source>
</evidence>
<organism evidence="2 3">
    <name type="scientific">Liparis tanakae</name>
    <name type="common">Tanaka's snailfish</name>
    <dbReference type="NCBI Taxonomy" id="230148"/>
    <lineage>
        <taxon>Eukaryota</taxon>
        <taxon>Metazoa</taxon>
        <taxon>Chordata</taxon>
        <taxon>Craniata</taxon>
        <taxon>Vertebrata</taxon>
        <taxon>Euteleostomi</taxon>
        <taxon>Actinopterygii</taxon>
        <taxon>Neopterygii</taxon>
        <taxon>Teleostei</taxon>
        <taxon>Neoteleostei</taxon>
        <taxon>Acanthomorphata</taxon>
        <taxon>Eupercaria</taxon>
        <taxon>Perciformes</taxon>
        <taxon>Cottioidei</taxon>
        <taxon>Cottales</taxon>
        <taxon>Liparidae</taxon>
        <taxon>Liparis</taxon>
    </lineage>
</organism>
<proteinExistence type="predicted"/>
<dbReference type="AlphaFoldDB" id="A0A4Z2GJA8"/>
<evidence type="ECO:0000256" key="1">
    <source>
        <dbReference type="SAM" id="MobiDB-lite"/>
    </source>
</evidence>
<name>A0A4Z2GJA8_9TELE</name>
<evidence type="ECO:0000313" key="2">
    <source>
        <dbReference type="EMBL" id="TNN52884.1"/>
    </source>
</evidence>
<sequence length="64" mass="7019">MPSPDEPLQHLQPPHPRGAVQRRSAMAATPVGVVSGYKEDPDEVQVAVHHAEGRLTLHIRSVQH</sequence>
<dbReference type="Proteomes" id="UP000314294">
    <property type="component" value="Unassembled WGS sequence"/>
</dbReference>
<feature type="region of interest" description="Disordered" evidence="1">
    <location>
        <begin position="1"/>
        <end position="26"/>
    </location>
</feature>
<keyword evidence="3" id="KW-1185">Reference proteome</keyword>